<dbReference type="NCBIfam" id="TIGR00674">
    <property type="entry name" value="dapA"/>
    <property type="match status" value="1"/>
</dbReference>
<keyword evidence="17" id="KW-1185">Reference proteome</keyword>
<keyword evidence="6 12" id="KW-0028">Amino-acid biosynthesis</keyword>
<dbReference type="PANTHER" id="PTHR12128:SF66">
    <property type="entry name" value="4-HYDROXY-2-OXOGLUTARATE ALDOLASE, MITOCHONDRIAL"/>
    <property type="match status" value="1"/>
</dbReference>
<dbReference type="HAMAP" id="MF_00418">
    <property type="entry name" value="DapA"/>
    <property type="match status" value="1"/>
</dbReference>
<dbReference type="Pfam" id="PF00701">
    <property type="entry name" value="DHDPS"/>
    <property type="match status" value="1"/>
</dbReference>
<evidence type="ECO:0000256" key="1">
    <source>
        <dbReference type="ARBA" id="ARBA00003294"/>
    </source>
</evidence>
<feature type="site" description="Part of a proton relay during catalysis" evidence="12">
    <location>
        <position position="109"/>
    </location>
</feature>
<evidence type="ECO:0000256" key="4">
    <source>
        <dbReference type="ARBA" id="ARBA00012086"/>
    </source>
</evidence>
<keyword evidence="9 12" id="KW-0456">Lyase</keyword>
<evidence type="ECO:0000256" key="8">
    <source>
        <dbReference type="ARBA" id="ARBA00023154"/>
    </source>
</evidence>
<dbReference type="GO" id="GO:0008840">
    <property type="term" value="F:4-hydroxy-tetrahydrodipicolinate synthase activity"/>
    <property type="evidence" value="ECO:0007669"/>
    <property type="project" value="UniProtKB-UniRule"/>
</dbReference>
<feature type="site" description="Part of a proton relay during catalysis" evidence="12">
    <location>
        <position position="46"/>
    </location>
</feature>
<dbReference type="InterPro" id="IPR005263">
    <property type="entry name" value="DapA"/>
</dbReference>
<feature type="binding site" evidence="12 15">
    <location>
        <position position="206"/>
    </location>
    <ligand>
        <name>pyruvate</name>
        <dbReference type="ChEBI" id="CHEBI:15361"/>
    </ligand>
</feature>
<comment type="caution">
    <text evidence="12">Was originally thought to be a dihydrodipicolinate synthase (DHDPS), catalyzing the condensation of (S)-aspartate-beta-semialdehyde [(S)-ASA] and pyruvate to dihydrodipicolinate (DHDP). However, it was shown in E.coli that the product of the enzymatic reaction is not dihydrodipicolinate but in fact (4S)-4-hydroxy-2,3,4,5-tetrahydro-(2S)-dipicolinic acid (HTPA), and that the consecutive dehydration reaction leading to DHDP is not spontaneous but catalyzed by DapB.</text>
</comment>
<comment type="pathway">
    <text evidence="2 12">Amino-acid biosynthesis; L-lysine biosynthesis via DAP pathway; (S)-tetrahydrodipicolinate from L-aspartate: step 3/4.</text>
</comment>
<proteinExistence type="inferred from homology"/>
<evidence type="ECO:0000256" key="10">
    <source>
        <dbReference type="ARBA" id="ARBA00023270"/>
    </source>
</evidence>
<organism evidence="16 17">
    <name type="scientific">Thermaerobacter subterraneus DSM 13965</name>
    <dbReference type="NCBI Taxonomy" id="867903"/>
    <lineage>
        <taxon>Bacteria</taxon>
        <taxon>Bacillati</taxon>
        <taxon>Bacillota</taxon>
        <taxon>Clostridia</taxon>
        <taxon>Eubacteriales</taxon>
        <taxon>Clostridiales Family XVII. Incertae Sedis</taxon>
        <taxon>Thermaerobacter</taxon>
    </lineage>
</organism>
<dbReference type="PROSITE" id="PS00665">
    <property type="entry name" value="DHDPS_1"/>
    <property type="match status" value="1"/>
</dbReference>
<evidence type="ECO:0000256" key="6">
    <source>
        <dbReference type="ARBA" id="ARBA00022605"/>
    </source>
</evidence>
<evidence type="ECO:0000256" key="2">
    <source>
        <dbReference type="ARBA" id="ARBA00005120"/>
    </source>
</evidence>
<comment type="caution">
    <text evidence="16">The sequence shown here is derived from an EMBL/GenBank/DDBJ whole genome shotgun (WGS) entry which is preliminary data.</text>
</comment>
<accession>K6PY40</accession>
<protein>
    <recommendedName>
        <fullName evidence="4 12">4-hydroxy-tetrahydrodipicolinate synthase</fullName>
        <shortName evidence="12">HTPA synthase</shortName>
        <ecNumber evidence="4 12">4.3.3.7</ecNumber>
    </recommendedName>
</protein>
<evidence type="ECO:0000256" key="12">
    <source>
        <dbReference type="HAMAP-Rule" id="MF_00418"/>
    </source>
</evidence>
<dbReference type="eggNOG" id="COG0329">
    <property type="taxonomic scope" value="Bacteria"/>
</dbReference>
<dbReference type="PANTHER" id="PTHR12128">
    <property type="entry name" value="DIHYDRODIPICOLINATE SYNTHASE"/>
    <property type="match status" value="1"/>
</dbReference>
<evidence type="ECO:0000256" key="15">
    <source>
        <dbReference type="PIRSR" id="PIRSR001365-2"/>
    </source>
</evidence>
<dbReference type="OrthoDB" id="9782828at2"/>
<comment type="similarity">
    <text evidence="3 12 13">Belongs to the DapA family.</text>
</comment>
<comment type="subunit">
    <text evidence="12">Homotetramer; dimer of dimers.</text>
</comment>
<feature type="binding site" evidence="12 15">
    <location>
        <position position="47"/>
    </location>
    <ligand>
        <name>pyruvate</name>
        <dbReference type="ChEBI" id="CHEBI:15361"/>
    </ligand>
</feature>
<evidence type="ECO:0000256" key="3">
    <source>
        <dbReference type="ARBA" id="ARBA00007592"/>
    </source>
</evidence>
<gene>
    <name evidence="12" type="primary">dapA</name>
    <name evidence="16" type="ORF">ThesuDRAFT_00217</name>
</gene>
<dbReference type="EC" id="4.3.3.7" evidence="4 12"/>
<dbReference type="AlphaFoldDB" id="K6PY40"/>
<dbReference type="CDD" id="cd00950">
    <property type="entry name" value="DHDPS"/>
    <property type="match status" value="1"/>
</dbReference>
<dbReference type="InterPro" id="IPR013785">
    <property type="entry name" value="Aldolase_TIM"/>
</dbReference>
<dbReference type="GO" id="GO:0009089">
    <property type="term" value="P:lysine biosynthetic process via diaminopimelate"/>
    <property type="evidence" value="ECO:0007669"/>
    <property type="project" value="UniProtKB-UniRule"/>
</dbReference>
<feature type="active site" description="Proton donor/acceptor" evidence="12 14">
    <location>
        <position position="135"/>
    </location>
</feature>
<dbReference type="SUPFAM" id="SSF51569">
    <property type="entry name" value="Aldolase"/>
    <property type="match status" value="1"/>
</dbReference>
<dbReference type="PRINTS" id="PR00146">
    <property type="entry name" value="DHPICSNTHASE"/>
</dbReference>
<comment type="function">
    <text evidence="1 12">Catalyzes the condensation of (S)-aspartate-beta-semialdehyde [(S)-ASA] and pyruvate to 4-hydroxy-tetrahydrodipicolinate (HTPA).</text>
</comment>
<keyword evidence="10 12" id="KW-0704">Schiff base</keyword>
<evidence type="ECO:0000313" key="17">
    <source>
        <dbReference type="Proteomes" id="UP000005710"/>
    </source>
</evidence>
<evidence type="ECO:0000256" key="7">
    <source>
        <dbReference type="ARBA" id="ARBA00022915"/>
    </source>
</evidence>
<evidence type="ECO:0000313" key="16">
    <source>
        <dbReference type="EMBL" id="EKP93623.1"/>
    </source>
</evidence>
<evidence type="ECO:0000256" key="13">
    <source>
        <dbReference type="PIRNR" id="PIRNR001365"/>
    </source>
</evidence>
<comment type="subcellular location">
    <subcellularLocation>
        <location evidence="12">Cytoplasm</location>
    </subcellularLocation>
</comment>
<dbReference type="InterPro" id="IPR020624">
    <property type="entry name" value="Schiff_base-form_aldolases_CS"/>
</dbReference>
<sequence length="296" mass="31585">MADYGSVITAMVTPFDSEGRLDVARAGALARRLVDAGSDGIVVAGTTGESPTLTEDERAALLAAVLDAVGDRVFVWMGTGTNDTATSIRLTRAAEHQGAHGVMLVAPYYNKPPQAGMLAHFRAVAEATSLPVMIYNVPGRTASNLEPATLARLVEQAPNVVAVKEASGNLDQVGEVRRLLPRPFRVYSGDDSLLLPILAVGGDGVVSVASHLVARELRQLVDAFRAGRVDQAAAIHLRLLPLFKGLFWTANPIPVKTALRWMGFDAGGFRPPLVEMPEELAGRLRRLLVELELLPA</sequence>
<evidence type="ECO:0000256" key="5">
    <source>
        <dbReference type="ARBA" id="ARBA00022490"/>
    </source>
</evidence>
<dbReference type="STRING" id="867903.ThesuDRAFT_00217"/>
<dbReference type="EMBL" id="AENY02000005">
    <property type="protein sequence ID" value="EKP93623.1"/>
    <property type="molecule type" value="Genomic_DNA"/>
</dbReference>
<dbReference type="Proteomes" id="UP000005710">
    <property type="component" value="Unassembled WGS sequence"/>
</dbReference>
<dbReference type="SMART" id="SM01130">
    <property type="entry name" value="DHDPS"/>
    <property type="match status" value="1"/>
</dbReference>
<keyword evidence="5 12" id="KW-0963">Cytoplasm</keyword>
<keyword evidence="8 12" id="KW-0457">Lysine biosynthesis</keyword>
<dbReference type="PIRSF" id="PIRSF001365">
    <property type="entry name" value="DHDPS"/>
    <property type="match status" value="1"/>
</dbReference>
<dbReference type="Gene3D" id="3.20.20.70">
    <property type="entry name" value="Aldolase class I"/>
    <property type="match status" value="1"/>
</dbReference>
<dbReference type="PROSITE" id="PS00666">
    <property type="entry name" value="DHDPS_2"/>
    <property type="match status" value="1"/>
</dbReference>
<reference evidence="16" key="1">
    <citation type="submission" date="2010-10" db="EMBL/GenBank/DDBJ databases">
        <authorList>
            <consortium name="US DOE Joint Genome Institute (JGI-PGF)"/>
            <person name="Lucas S."/>
            <person name="Copeland A."/>
            <person name="Lapidus A."/>
            <person name="Bruce D."/>
            <person name="Goodwin L."/>
            <person name="Pitluck S."/>
            <person name="Kyrpides N."/>
            <person name="Mavromatis K."/>
            <person name="Detter J.C."/>
            <person name="Han C."/>
            <person name="Land M."/>
            <person name="Hauser L."/>
            <person name="Markowitz V."/>
            <person name="Cheng J.-F."/>
            <person name="Hugenholtz P."/>
            <person name="Woyke T."/>
            <person name="Wu D."/>
            <person name="Pukall R."/>
            <person name="Wahrenburg C."/>
            <person name="Brambilla E."/>
            <person name="Klenk H.-P."/>
            <person name="Eisen J.A."/>
        </authorList>
    </citation>
    <scope>NUCLEOTIDE SEQUENCE [LARGE SCALE GENOMIC DNA]</scope>
    <source>
        <strain evidence="16">DSM 13965</strain>
    </source>
</reference>
<dbReference type="HOGENOM" id="CLU_049343_7_1_9"/>
<dbReference type="RefSeq" id="WP_006904916.1">
    <property type="nucleotide sequence ID" value="NZ_JH976536.1"/>
</dbReference>
<evidence type="ECO:0000256" key="9">
    <source>
        <dbReference type="ARBA" id="ARBA00023239"/>
    </source>
</evidence>
<dbReference type="InterPro" id="IPR020625">
    <property type="entry name" value="Schiff_base-form_aldolases_AS"/>
</dbReference>
<name>K6PY40_9FIRM</name>
<reference evidence="16" key="2">
    <citation type="submission" date="2012-10" db="EMBL/GenBank/DDBJ databases">
        <title>Improved high-quality draft of Thermaerobacter subterraneus C21, DSM 13965.</title>
        <authorList>
            <consortium name="DOE Joint Genome Institute"/>
            <person name="Eisen J."/>
            <person name="Huntemann M."/>
            <person name="Wei C.-L."/>
            <person name="Han J."/>
            <person name="Detter J.C."/>
            <person name="Han C."/>
            <person name="Tapia R."/>
            <person name="Chen A."/>
            <person name="Kyrpides N."/>
            <person name="Mavromatis K."/>
            <person name="Markowitz V."/>
            <person name="Szeto E."/>
            <person name="Ivanova N."/>
            <person name="Mikhailova N."/>
            <person name="Ovchinnikova G."/>
            <person name="Pagani I."/>
            <person name="Pati A."/>
            <person name="Goodwin L."/>
            <person name="Nordberg H.P."/>
            <person name="Cantor M.N."/>
            <person name="Hua S.X."/>
            <person name="Woyke T."/>
            <person name="Eisen J."/>
            <person name="Klenk H.-P."/>
        </authorList>
    </citation>
    <scope>NUCLEOTIDE SEQUENCE [LARGE SCALE GENOMIC DNA]</scope>
    <source>
        <strain evidence="16">DSM 13965</strain>
    </source>
</reference>
<dbReference type="GO" id="GO:0019877">
    <property type="term" value="P:diaminopimelate biosynthetic process"/>
    <property type="evidence" value="ECO:0007669"/>
    <property type="project" value="UniProtKB-UniRule"/>
</dbReference>
<dbReference type="InterPro" id="IPR002220">
    <property type="entry name" value="DapA-like"/>
</dbReference>
<feature type="active site" description="Schiff-base intermediate with substrate" evidence="12 14">
    <location>
        <position position="164"/>
    </location>
</feature>
<keyword evidence="7 12" id="KW-0220">Diaminopimelate biosynthesis</keyword>
<evidence type="ECO:0000256" key="14">
    <source>
        <dbReference type="PIRSR" id="PIRSR001365-1"/>
    </source>
</evidence>
<evidence type="ECO:0000256" key="11">
    <source>
        <dbReference type="ARBA" id="ARBA00047836"/>
    </source>
</evidence>
<comment type="catalytic activity">
    <reaction evidence="11 12">
        <text>L-aspartate 4-semialdehyde + pyruvate = (2S,4S)-4-hydroxy-2,3,4,5-tetrahydrodipicolinate + H2O + H(+)</text>
        <dbReference type="Rhea" id="RHEA:34171"/>
        <dbReference type="ChEBI" id="CHEBI:15361"/>
        <dbReference type="ChEBI" id="CHEBI:15377"/>
        <dbReference type="ChEBI" id="CHEBI:15378"/>
        <dbReference type="ChEBI" id="CHEBI:67139"/>
        <dbReference type="ChEBI" id="CHEBI:537519"/>
        <dbReference type="EC" id="4.3.3.7"/>
    </reaction>
</comment>
<dbReference type="GO" id="GO:0005829">
    <property type="term" value="C:cytosol"/>
    <property type="evidence" value="ECO:0007669"/>
    <property type="project" value="TreeGrafter"/>
</dbReference>
<dbReference type="UniPathway" id="UPA00034">
    <property type="reaction ID" value="UER00017"/>
</dbReference>